<dbReference type="AlphaFoldDB" id="A0A0P1BEK7"/>
<proteinExistence type="predicted"/>
<dbReference type="EMBL" id="CCYA01000230">
    <property type="protein sequence ID" value="CEH13793.1"/>
    <property type="molecule type" value="Genomic_DNA"/>
</dbReference>
<protein>
    <submittedName>
        <fullName evidence="1">Uncharacterized protein</fullName>
    </submittedName>
</protein>
<evidence type="ECO:0000313" key="1">
    <source>
        <dbReference type="EMBL" id="CEH13793.1"/>
    </source>
</evidence>
<keyword evidence="2" id="KW-1185">Reference proteome</keyword>
<sequence length="100" mass="10718">MTVKNFDSDQEARTAYTALPNGAEATCSPVDQDCENRQTAWLTKCVVTVSFTLMAPFQAPEETMWVADCVSASHVSEPSLCTASTVLCAGQCGTSAQFWA</sequence>
<name>A0A0P1BEK7_9BASI</name>
<dbReference type="Proteomes" id="UP000054845">
    <property type="component" value="Unassembled WGS sequence"/>
</dbReference>
<reference evidence="1 2" key="1">
    <citation type="submission" date="2014-09" db="EMBL/GenBank/DDBJ databases">
        <authorList>
            <person name="Magalhaes I.L.F."/>
            <person name="Oliveira U."/>
            <person name="Santos F.R."/>
            <person name="Vidigal T.H.D.A."/>
            <person name="Brescovit A.D."/>
            <person name="Santos A.J."/>
        </authorList>
    </citation>
    <scope>NUCLEOTIDE SEQUENCE [LARGE SCALE GENOMIC DNA]</scope>
</reference>
<evidence type="ECO:0000313" key="2">
    <source>
        <dbReference type="Proteomes" id="UP000054845"/>
    </source>
</evidence>
<organism evidence="1 2">
    <name type="scientific">Ceraceosorus bombacis</name>
    <dbReference type="NCBI Taxonomy" id="401625"/>
    <lineage>
        <taxon>Eukaryota</taxon>
        <taxon>Fungi</taxon>
        <taxon>Dikarya</taxon>
        <taxon>Basidiomycota</taxon>
        <taxon>Ustilaginomycotina</taxon>
        <taxon>Exobasidiomycetes</taxon>
        <taxon>Ceraceosorales</taxon>
        <taxon>Ceraceosoraceae</taxon>
        <taxon>Ceraceosorus</taxon>
    </lineage>
</organism>
<accession>A0A0P1BEK7</accession>